<feature type="domain" description="Sigma factor regulator N-terminal" evidence="4">
    <location>
        <begin position="67"/>
        <end position="157"/>
    </location>
</feature>
<feature type="domain" description="Sigma factor regulator C-terminal" evidence="3">
    <location>
        <begin position="210"/>
        <end position="353"/>
    </location>
</feature>
<dbReference type="InterPro" id="IPR025672">
    <property type="entry name" value="Sigma_reg_C_dom"/>
</dbReference>
<gene>
    <name evidence="5" type="ORF">FHS16_002067</name>
</gene>
<keyword evidence="2" id="KW-1133">Transmembrane helix</keyword>
<name>A0A7W5G9T9_9BACL</name>
<sequence>MSERFKQLLRDYEDDKLSAEERAEVEQELKKLEVYQTYMDEMLERGNNPADLGVLRSSMELNPKQARKLMKRGKRKARFWSVGTVFGMLLLFGLLNSSLTSLYYTTGSPMRQSVYSDVLRSALSVSRPNIGVSLSSTPTNVLATRFFGTISKQIGSESETVGTYSQTFRFNQWIGSRVDTYLDTQNRLNLFFYLPSATETVRSSNEWARLEKLPEGSVAEAYVSLDHYYEQSDVLSKFDGKEMELVWYAVRTAVEGSETGEQAVWNPLGFPSIPLYHHDKSGLQTDDYKQTLQLLLKYKSITRSVVSTELVKDALDYADENGVQIYGVVATGPVKELLKLQEVSFVKAIRLGEVRLWNWNQK</sequence>
<evidence type="ECO:0000256" key="1">
    <source>
        <dbReference type="SAM" id="Coils"/>
    </source>
</evidence>
<evidence type="ECO:0000256" key="2">
    <source>
        <dbReference type="SAM" id="Phobius"/>
    </source>
</evidence>
<dbReference type="AlphaFoldDB" id="A0A7W5G9T9"/>
<reference evidence="5 6" key="1">
    <citation type="submission" date="2020-08" db="EMBL/GenBank/DDBJ databases">
        <title>Genomic Encyclopedia of Type Strains, Phase III (KMG-III): the genomes of soil and plant-associated and newly described type strains.</title>
        <authorList>
            <person name="Whitman W."/>
        </authorList>
    </citation>
    <scope>NUCLEOTIDE SEQUENCE [LARGE SCALE GENOMIC DNA]</scope>
    <source>
        <strain evidence="5 6">CECT 8234</strain>
    </source>
</reference>
<dbReference type="Proteomes" id="UP000518605">
    <property type="component" value="Unassembled WGS sequence"/>
</dbReference>
<dbReference type="Pfam" id="PF13791">
    <property type="entry name" value="Sigma_reg_C"/>
    <property type="match status" value="1"/>
</dbReference>
<dbReference type="Pfam" id="PF13800">
    <property type="entry name" value="Sigma_reg_N"/>
    <property type="match status" value="1"/>
</dbReference>
<dbReference type="RefSeq" id="WP_183561589.1">
    <property type="nucleotide sequence ID" value="NZ_JACHXW010000005.1"/>
</dbReference>
<evidence type="ECO:0008006" key="7">
    <source>
        <dbReference type="Google" id="ProtNLM"/>
    </source>
</evidence>
<comment type="caution">
    <text evidence="5">The sequence shown here is derived from an EMBL/GenBank/DDBJ whole genome shotgun (WGS) entry which is preliminary data.</text>
</comment>
<evidence type="ECO:0000259" key="3">
    <source>
        <dbReference type="Pfam" id="PF13791"/>
    </source>
</evidence>
<feature type="transmembrane region" description="Helical" evidence="2">
    <location>
        <begin position="77"/>
        <end position="95"/>
    </location>
</feature>
<feature type="coiled-coil region" evidence="1">
    <location>
        <begin position="2"/>
        <end position="29"/>
    </location>
</feature>
<keyword evidence="2" id="KW-0472">Membrane</keyword>
<keyword evidence="6" id="KW-1185">Reference proteome</keyword>
<organism evidence="5 6">
    <name type="scientific">Paenibacillus endophyticus</name>
    <dbReference type="NCBI Taxonomy" id="1294268"/>
    <lineage>
        <taxon>Bacteria</taxon>
        <taxon>Bacillati</taxon>
        <taxon>Bacillota</taxon>
        <taxon>Bacilli</taxon>
        <taxon>Bacillales</taxon>
        <taxon>Paenibacillaceae</taxon>
        <taxon>Paenibacillus</taxon>
    </lineage>
</organism>
<dbReference type="InterPro" id="IPR029101">
    <property type="entry name" value="Sigma_reg_N"/>
</dbReference>
<keyword evidence="2" id="KW-0812">Transmembrane</keyword>
<proteinExistence type="predicted"/>
<keyword evidence="1" id="KW-0175">Coiled coil</keyword>
<dbReference type="EMBL" id="JACHXW010000005">
    <property type="protein sequence ID" value="MBB3152021.1"/>
    <property type="molecule type" value="Genomic_DNA"/>
</dbReference>
<protein>
    <recommendedName>
        <fullName evidence="7">Anti-sigma factor</fullName>
    </recommendedName>
</protein>
<evidence type="ECO:0000313" key="5">
    <source>
        <dbReference type="EMBL" id="MBB3152021.1"/>
    </source>
</evidence>
<accession>A0A7W5G9T9</accession>
<evidence type="ECO:0000313" key="6">
    <source>
        <dbReference type="Proteomes" id="UP000518605"/>
    </source>
</evidence>
<evidence type="ECO:0000259" key="4">
    <source>
        <dbReference type="Pfam" id="PF13800"/>
    </source>
</evidence>